<keyword evidence="3" id="KW-1185">Reference proteome</keyword>
<dbReference type="OrthoDB" id="9804723at2"/>
<dbReference type="RefSeq" id="WP_146318379.1">
    <property type="nucleotide sequence ID" value="NZ_CP042305.1"/>
</dbReference>
<dbReference type="PANTHER" id="PTHR43433:SF5">
    <property type="entry name" value="AB HYDROLASE-1 DOMAIN-CONTAINING PROTEIN"/>
    <property type="match status" value="1"/>
</dbReference>
<dbReference type="Pfam" id="PF00561">
    <property type="entry name" value="Abhydrolase_1"/>
    <property type="match status" value="1"/>
</dbReference>
<evidence type="ECO:0000313" key="3">
    <source>
        <dbReference type="Proteomes" id="UP000320216"/>
    </source>
</evidence>
<evidence type="ECO:0000313" key="2">
    <source>
        <dbReference type="EMBL" id="QDZ13954.1"/>
    </source>
</evidence>
<keyword evidence="2" id="KW-0378">Hydrolase</keyword>
<dbReference type="PANTHER" id="PTHR43433">
    <property type="entry name" value="HYDROLASE, ALPHA/BETA FOLD FAMILY PROTEIN"/>
    <property type="match status" value="1"/>
</dbReference>
<protein>
    <submittedName>
        <fullName evidence="2">Alpha/beta hydrolase</fullName>
    </submittedName>
</protein>
<feature type="domain" description="AB hydrolase-1" evidence="1">
    <location>
        <begin position="30"/>
        <end position="122"/>
    </location>
</feature>
<dbReference type="InterPro" id="IPR050471">
    <property type="entry name" value="AB_hydrolase"/>
</dbReference>
<organism evidence="2 3">
    <name type="scientific">Humibacter ginsenosidimutans</name>
    <dbReference type="NCBI Taxonomy" id="2599293"/>
    <lineage>
        <taxon>Bacteria</taxon>
        <taxon>Bacillati</taxon>
        <taxon>Actinomycetota</taxon>
        <taxon>Actinomycetes</taxon>
        <taxon>Micrococcales</taxon>
        <taxon>Microbacteriaceae</taxon>
        <taxon>Humibacter</taxon>
    </lineage>
</organism>
<name>A0A5B8M1X7_9MICO</name>
<dbReference type="GO" id="GO:0046503">
    <property type="term" value="P:glycerolipid catabolic process"/>
    <property type="evidence" value="ECO:0007669"/>
    <property type="project" value="TreeGrafter"/>
</dbReference>
<dbReference type="AlphaFoldDB" id="A0A5B8M1X7"/>
<dbReference type="Proteomes" id="UP000320216">
    <property type="component" value="Chromosome"/>
</dbReference>
<dbReference type="Gene3D" id="3.40.50.1820">
    <property type="entry name" value="alpha/beta hydrolase"/>
    <property type="match status" value="1"/>
</dbReference>
<proteinExistence type="predicted"/>
<dbReference type="InterPro" id="IPR000073">
    <property type="entry name" value="AB_hydrolase_1"/>
</dbReference>
<gene>
    <name evidence="2" type="ORF">FPZ11_03395</name>
</gene>
<evidence type="ECO:0000259" key="1">
    <source>
        <dbReference type="Pfam" id="PF00561"/>
    </source>
</evidence>
<reference evidence="2 3" key="1">
    <citation type="submission" date="2019-07" db="EMBL/GenBank/DDBJ databases">
        <title>Full genome sequence of Humibacter sp. WJ7-1.</title>
        <authorList>
            <person name="Im W.-T."/>
        </authorList>
    </citation>
    <scope>NUCLEOTIDE SEQUENCE [LARGE SCALE GENOMIC DNA]</scope>
    <source>
        <strain evidence="2 3">WJ7-1</strain>
    </source>
</reference>
<dbReference type="InterPro" id="IPR029058">
    <property type="entry name" value="AB_hydrolase_fold"/>
</dbReference>
<accession>A0A5B8M1X7</accession>
<dbReference type="GO" id="GO:0004806">
    <property type="term" value="F:triacylglycerol lipase activity"/>
    <property type="evidence" value="ECO:0007669"/>
    <property type="project" value="TreeGrafter"/>
</dbReference>
<dbReference type="SUPFAM" id="SSF53474">
    <property type="entry name" value="alpha/beta-Hydrolases"/>
    <property type="match status" value="1"/>
</dbReference>
<dbReference type="KEGG" id="huw:FPZ11_03395"/>
<sequence>MPRTPDLPARHFSGSDGAMLAYRELGEGRPLVLIHGFFSTAYVNWIRYGTAQTLVDAGFRVIMPDLRAHGDSDRSHHPQRYPRDVLSDDAFALIAHLGLTDYDLGGYSLGARTTVRMLVRGAQPGRAVVAGMGLAGITEVDKRNEFYRGVFDGLGTHERGSAEWRSEAFLRTNDGDPVALRLVLETSVGATEAELAEIATPTLVVMGADDHGLGSGAELADAMPLARFVEVPGNHMSAVTDRALGESIRDFLTR</sequence>
<dbReference type="EMBL" id="CP042305">
    <property type="protein sequence ID" value="QDZ13954.1"/>
    <property type="molecule type" value="Genomic_DNA"/>
</dbReference>